<evidence type="ECO:0000256" key="8">
    <source>
        <dbReference type="RuleBase" id="RU363068"/>
    </source>
</evidence>
<dbReference type="GO" id="GO:0005829">
    <property type="term" value="C:cytosol"/>
    <property type="evidence" value="ECO:0007669"/>
    <property type="project" value="TreeGrafter"/>
</dbReference>
<dbReference type="PANTHER" id="PTHR10061">
    <property type="entry name" value="S-FORMYLGLUTATHIONE HYDROLASE"/>
    <property type="match status" value="1"/>
</dbReference>
<comment type="function">
    <text evidence="8">Serine hydrolase involved in the detoxification of formaldehyde.</text>
</comment>
<dbReference type="GO" id="GO:0052689">
    <property type="term" value="F:carboxylic ester hydrolase activity"/>
    <property type="evidence" value="ECO:0007669"/>
    <property type="project" value="UniProtKB-KW"/>
</dbReference>
<comment type="caution">
    <text evidence="9">The sequence shown here is derived from an EMBL/GenBank/DDBJ whole genome shotgun (WGS) entry which is preliminary data.</text>
</comment>
<dbReference type="GO" id="GO:0018738">
    <property type="term" value="F:S-formylglutathione hydrolase activity"/>
    <property type="evidence" value="ECO:0007669"/>
    <property type="project" value="UniProtKB-UniRule"/>
</dbReference>
<dbReference type="InterPro" id="IPR014186">
    <property type="entry name" value="S-formylglutathione_hydrol"/>
</dbReference>
<dbReference type="EMBL" id="LBIC01000007">
    <property type="protein sequence ID" value="KKW91056.1"/>
    <property type="molecule type" value="Genomic_DNA"/>
</dbReference>
<dbReference type="SMR" id="A0A0M3AQ61"/>
<accession>A0A0M3AQ61</accession>
<organism evidence="9 10">
    <name type="scientific">Sphingobium chungbukense</name>
    <dbReference type="NCBI Taxonomy" id="56193"/>
    <lineage>
        <taxon>Bacteria</taxon>
        <taxon>Pseudomonadati</taxon>
        <taxon>Pseudomonadota</taxon>
        <taxon>Alphaproteobacteria</taxon>
        <taxon>Sphingomonadales</taxon>
        <taxon>Sphingomonadaceae</taxon>
        <taxon>Sphingobium</taxon>
    </lineage>
</organism>
<dbReference type="NCBIfam" id="TIGR02821">
    <property type="entry name" value="fghA_ester_D"/>
    <property type="match status" value="1"/>
</dbReference>
<dbReference type="SUPFAM" id="SSF53474">
    <property type="entry name" value="alpha/beta-Hydrolases"/>
    <property type="match status" value="1"/>
</dbReference>
<dbReference type="Pfam" id="PF00756">
    <property type="entry name" value="Esterase"/>
    <property type="match status" value="1"/>
</dbReference>
<dbReference type="STRING" id="56193.YP76_15770"/>
<feature type="active site" description="Charge relay system" evidence="7">
    <location>
        <position position="259"/>
    </location>
</feature>
<evidence type="ECO:0000256" key="4">
    <source>
        <dbReference type="ARBA" id="ARBA00022801"/>
    </source>
</evidence>
<dbReference type="AlphaFoldDB" id="A0A0M3AQ61"/>
<evidence type="ECO:0000256" key="3">
    <source>
        <dbReference type="ARBA" id="ARBA00022487"/>
    </source>
</evidence>
<comment type="similarity">
    <text evidence="1 8">Belongs to the esterase D family.</text>
</comment>
<evidence type="ECO:0000256" key="7">
    <source>
        <dbReference type="PIRSR" id="PIRSR614186-1"/>
    </source>
</evidence>
<dbReference type="Gene3D" id="3.40.50.1820">
    <property type="entry name" value="alpha/beta hydrolase"/>
    <property type="match status" value="1"/>
</dbReference>
<keyword evidence="3 8" id="KW-0719">Serine esterase</keyword>
<feature type="active site" description="Charge relay system" evidence="7">
    <location>
        <position position="150"/>
    </location>
</feature>
<protein>
    <recommendedName>
        <fullName evidence="2 6">S-formylglutathione hydrolase</fullName>
        <ecNumber evidence="2 6">3.1.2.12</ecNumber>
    </recommendedName>
</protein>
<comment type="catalytic activity">
    <reaction evidence="5 8">
        <text>S-formylglutathione + H2O = formate + glutathione + H(+)</text>
        <dbReference type="Rhea" id="RHEA:14961"/>
        <dbReference type="ChEBI" id="CHEBI:15377"/>
        <dbReference type="ChEBI" id="CHEBI:15378"/>
        <dbReference type="ChEBI" id="CHEBI:15740"/>
        <dbReference type="ChEBI" id="CHEBI:57688"/>
        <dbReference type="ChEBI" id="CHEBI:57925"/>
        <dbReference type="EC" id="3.1.2.12"/>
    </reaction>
</comment>
<keyword evidence="4 8" id="KW-0378">Hydrolase</keyword>
<dbReference type="GO" id="GO:0046294">
    <property type="term" value="P:formaldehyde catabolic process"/>
    <property type="evidence" value="ECO:0007669"/>
    <property type="project" value="InterPro"/>
</dbReference>
<dbReference type="FunFam" id="3.40.50.1820:FF:000002">
    <property type="entry name" value="S-formylglutathione hydrolase"/>
    <property type="match status" value="1"/>
</dbReference>
<name>A0A0M3AQ61_9SPHN</name>
<reference evidence="9 10" key="1">
    <citation type="submission" date="2015-04" db="EMBL/GenBank/DDBJ databases">
        <title>Genome sequence of aromatic hydrocarbons-degrading Sphingobium chungbukense DJ77.</title>
        <authorList>
            <person name="Kim Y.-C."/>
            <person name="Chae J.-C."/>
        </authorList>
    </citation>
    <scope>NUCLEOTIDE SEQUENCE [LARGE SCALE GENOMIC DNA]</scope>
    <source>
        <strain evidence="9 10">DJ77</strain>
    </source>
</reference>
<sequence length="300" mass="32818">MALETVSTSRSFGGVQGVYRHASAATGTDMVFSVYVPEHAAGVKLPVVWYLSGLTCTHANVTEKGEFRRLCAELGLIFVAPDTSPRGEGVADDPEGAYDFGLGAGFYVDATQEPFAAHYRMWTYITQELPAIVAEQFPADMDRQSIMGHSMGGHGALTIGLTFPDRFKAVSAFAPIVAPSQVPWGRKALPAYLGNAESAWRKHDAVALIEDGARVSDLLVDQGKDDPFLAEQLKPELLEEACAAASIPLTLRFQPGYDHSYYFISTFMADHLRWHAERLAGKSDSWFRKASRVGKERNDP</sequence>
<dbReference type="PANTHER" id="PTHR10061:SF0">
    <property type="entry name" value="S-FORMYLGLUTATHIONE HYDROLASE"/>
    <property type="match status" value="1"/>
</dbReference>
<evidence type="ECO:0000256" key="5">
    <source>
        <dbReference type="ARBA" id="ARBA00047590"/>
    </source>
</evidence>
<dbReference type="EC" id="3.1.2.12" evidence="2 6"/>
<dbReference type="InterPro" id="IPR029058">
    <property type="entry name" value="AB_hydrolase_fold"/>
</dbReference>
<gene>
    <name evidence="9" type="ORF">YP76_15770</name>
</gene>
<evidence type="ECO:0000313" key="9">
    <source>
        <dbReference type="EMBL" id="KKW91056.1"/>
    </source>
</evidence>
<feature type="active site" description="Charge relay system" evidence="7">
    <location>
        <position position="226"/>
    </location>
</feature>
<evidence type="ECO:0000256" key="1">
    <source>
        <dbReference type="ARBA" id="ARBA00005622"/>
    </source>
</evidence>
<evidence type="ECO:0000256" key="2">
    <source>
        <dbReference type="ARBA" id="ARBA00012479"/>
    </source>
</evidence>
<evidence type="ECO:0000313" key="10">
    <source>
        <dbReference type="Proteomes" id="UP000033874"/>
    </source>
</evidence>
<dbReference type="InterPro" id="IPR000801">
    <property type="entry name" value="Esterase-like"/>
</dbReference>
<dbReference type="PATRIC" id="fig|56193.3.peg.3299"/>
<proteinExistence type="inferred from homology"/>
<evidence type="ECO:0000256" key="6">
    <source>
        <dbReference type="NCBIfam" id="TIGR02821"/>
    </source>
</evidence>
<dbReference type="Proteomes" id="UP000033874">
    <property type="component" value="Unassembled WGS sequence"/>
</dbReference>
<dbReference type="RefSeq" id="WP_046764573.1">
    <property type="nucleotide sequence ID" value="NZ_LBIC01000007.1"/>
</dbReference>
<keyword evidence="10" id="KW-1185">Reference proteome</keyword>